<keyword evidence="3" id="KW-1185">Reference proteome</keyword>
<gene>
    <name evidence="2" type="ORF">C8R41DRAFT_809132</name>
</gene>
<proteinExistence type="predicted"/>
<organism evidence="2 3">
    <name type="scientific">Lentinula lateritia</name>
    <dbReference type="NCBI Taxonomy" id="40482"/>
    <lineage>
        <taxon>Eukaryota</taxon>
        <taxon>Fungi</taxon>
        <taxon>Dikarya</taxon>
        <taxon>Basidiomycota</taxon>
        <taxon>Agaricomycotina</taxon>
        <taxon>Agaricomycetes</taxon>
        <taxon>Agaricomycetidae</taxon>
        <taxon>Agaricales</taxon>
        <taxon>Marasmiineae</taxon>
        <taxon>Omphalotaceae</taxon>
        <taxon>Lentinula</taxon>
    </lineage>
</organism>
<name>A0ABQ8VWV5_9AGAR</name>
<reference evidence="2" key="1">
    <citation type="submission" date="2022-08" db="EMBL/GenBank/DDBJ databases">
        <title>A Global Phylogenomic Analysis of the Shiitake Genus Lentinula.</title>
        <authorList>
            <consortium name="DOE Joint Genome Institute"/>
            <person name="Sierra-Patev S."/>
            <person name="Min B."/>
            <person name="Naranjo-Ortiz M."/>
            <person name="Looney B."/>
            <person name="Konkel Z."/>
            <person name="Slot J.C."/>
            <person name="Sakamoto Y."/>
            <person name="Steenwyk J.L."/>
            <person name="Rokas A."/>
            <person name="Carro J."/>
            <person name="Camarero S."/>
            <person name="Ferreira P."/>
            <person name="Molpeceres G."/>
            <person name="Ruiz-Duenas F.J."/>
            <person name="Serrano A."/>
            <person name="Henrissat B."/>
            <person name="Drula E."/>
            <person name="Hughes K.W."/>
            <person name="Mata J.L."/>
            <person name="Ishikawa N.K."/>
            <person name="Vargas-Isla R."/>
            <person name="Ushijima S."/>
            <person name="Smith C.A."/>
            <person name="Ahrendt S."/>
            <person name="Andreopoulos W."/>
            <person name="He G."/>
            <person name="Labutti K."/>
            <person name="Lipzen A."/>
            <person name="Ng V."/>
            <person name="Riley R."/>
            <person name="Sandor L."/>
            <person name="Barry K."/>
            <person name="Martinez A.T."/>
            <person name="Xiao Y."/>
            <person name="Gibbons J.G."/>
            <person name="Terashima K."/>
            <person name="Grigoriev I.V."/>
            <person name="Hibbett D.S."/>
        </authorList>
    </citation>
    <scope>NUCLEOTIDE SEQUENCE</scope>
    <source>
        <strain evidence="2">RHP3577 ss4</strain>
    </source>
</reference>
<dbReference type="Proteomes" id="UP001150217">
    <property type="component" value="Unassembled WGS sequence"/>
</dbReference>
<dbReference type="EMBL" id="JANVFT010000004">
    <property type="protein sequence ID" value="KAJ4500848.1"/>
    <property type="molecule type" value="Genomic_DNA"/>
</dbReference>
<comment type="caution">
    <text evidence="2">The sequence shown here is derived from an EMBL/GenBank/DDBJ whole genome shotgun (WGS) entry which is preliminary data.</text>
</comment>
<protein>
    <submittedName>
        <fullName evidence="2">Uncharacterized protein</fullName>
    </submittedName>
</protein>
<evidence type="ECO:0000313" key="2">
    <source>
        <dbReference type="EMBL" id="KAJ4500848.1"/>
    </source>
</evidence>
<feature type="region of interest" description="Disordered" evidence="1">
    <location>
        <begin position="1"/>
        <end position="24"/>
    </location>
</feature>
<accession>A0ABQ8VWV5</accession>
<evidence type="ECO:0000313" key="3">
    <source>
        <dbReference type="Proteomes" id="UP001150217"/>
    </source>
</evidence>
<sequence>MDWKNLTGLLDAPSRDKEQEFPNNLDDIYPEQWIENDGDIALLQELARIQVGPSLCEQVSKKGSPGGIPLAA</sequence>
<evidence type="ECO:0000256" key="1">
    <source>
        <dbReference type="SAM" id="MobiDB-lite"/>
    </source>
</evidence>